<evidence type="ECO:0000256" key="1">
    <source>
        <dbReference type="ARBA" id="ARBA00004429"/>
    </source>
</evidence>
<feature type="transmembrane region" description="Helical" evidence="9">
    <location>
        <begin position="86"/>
        <end position="110"/>
    </location>
</feature>
<dbReference type="STRING" id="333138.LQ50_18070"/>
<feature type="domain" description="Tripartite ATP-independent periplasmic transporters DctQ component" evidence="10">
    <location>
        <begin position="23"/>
        <end position="149"/>
    </location>
</feature>
<dbReference type="EMBL" id="JRJU01000026">
    <property type="protein sequence ID" value="KHF38944.1"/>
    <property type="molecule type" value="Genomic_DNA"/>
</dbReference>
<feature type="transmembrane region" description="Helical" evidence="9">
    <location>
        <begin position="122"/>
        <end position="145"/>
    </location>
</feature>
<keyword evidence="12" id="KW-1185">Reference proteome</keyword>
<dbReference type="InterPro" id="IPR007387">
    <property type="entry name" value="TRAP_DctQ"/>
</dbReference>
<organism evidence="11 12">
    <name type="scientific">Halalkalibacter okhensis</name>
    <dbReference type="NCBI Taxonomy" id="333138"/>
    <lineage>
        <taxon>Bacteria</taxon>
        <taxon>Bacillati</taxon>
        <taxon>Bacillota</taxon>
        <taxon>Bacilli</taxon>
        <taxon>Bacillales</taxon>
        <taxon>Bacillaceae</taxon>
        <taxon>Halalkalibacter</taxon>
    </lineage>
</organism>
<evidence type="ECO:0000256" key="7">
    <source>
        <dbReference type="ARBA" id="ARBA00023136"/>
    </source>
</evidence>
<keyword evidence="5 9" id="KW-0812">Transmembrane</keyword>
<comment type="subcellular location">
    <subcellularLocation>
        <location evidence="1">Cell inner membrane</location>
        <topology evidence="1">Multi-pass membrane protein</topology>
    </subcellularLocation>
</comment>
<dbReference type="eggNOG" id="COG3090">
    <property type="taxonomic scope" value="Bacteria"/>
</dbReference>
<dbReference type="PANTHER" id="PTHR35011:SF2">
    <property type="entry name" value="2,3-DIKETO-L-GULONATE TRAP TRANSPORTER SMALL PERMEASE PROTEIN YIAM"/>
    <property type="match status" value="1"/>
</dbReference>
<evidence type="ECO:0000259" key="10">
    <source>
        <dbReference type="Pfam" id="PF04290"/>
    </source>
</evidence>
<dbReference type="GO" id="GO:0015740">
    <property type="term" value="P:C4-dicarboxylate transport"/>
    <property type="evidence" value="ECO:0007669"/>
    <property type="project" value="TreeGrafter"/>
</dbReference>
<dbReference type="PANTHER" id="PTHR35011">
    <property type="entry name" value="2,3-DIKETO-L-GULONATE TRAP TRANSPORTER SMALL PERMEASE PROTEIN YIAM"/>
    <property type="match status" value="1"/>
</dbReference>
<keyword evidence="3" id="KW-1003">Cell membrane</keyword>
<comment type="similarity">
    <text evidence="8">Belongs to the TRAP transporter small permease family.</text>
</comment>
<keyword evidence="7 9" id="KW-0472">Membrane</keyword>
<comment type="caution">
    <text evidence="11">The sequence shown here is derived from an EMBL/GenBank/DDBJ whole genome shotgun (WGS) entry which is preliminary data.</text>
</comment>
<evidence type="ECO:0000256" key="5">
    <source>
        <dbReference type="ARBA" id="ARBA00022692"/>
    </source>
</evidence>
<keyword evidence="4" id="KW-0997">Cell inner membrane</keyword>
<sequence>MGKVLNGLNKLLNGIIALFLMTMVFLVFSNVVLRYLFDSGITWSEELARFLFVWVVFLGAIVAYKEKSHLGVDIFIGALPAKAQKVLYIFINLVVLVVLVVVIHGGYYLMEINHTNYGPATGIPLSFIFSAGVLAAVVMAIMSIMQTIRYVVYGQDLPSWAAENKDPLTEKGR</sequence>
<reference evidence="11 12" key="1">
    <citation type="submission" date="2014-09" db="EMBL/GenBank/DDBJ databases">
        <title>Genome sequencing and annotation of Bacillus Okhensis strain Kh10-101T.</title>
        <authorList>
            <person name="Prakash J.S."/>
        </authorList>
    </citation>
    <scope>NUCLEOTIDE SEQUENCE [LARGE SCALE GENOMIC DNA]</scope>
    <source>
        <strain evidence="12">Kh10-101T</strain>
    </source>
</reference>
<dbReference type="OrthoDB" id="9815614at2"/>
<evidence type="ECO:0000256" key="3">
    <source>
        <dbReference type="ARBA" id="ARBA00022475"/>
    </source>
</evidence>
<dbReference type="GO" id="GO:0005886">
    <property type="term" value="C:plasma membrane"/>
    <property type="evidence" value="ECO:0007669"/>
    <property type="project" value="UniProtKB-SubCell"/>
</dbReference>
<evidence type="ECO:0000256" key="8">
    <source>
        <dbReference type="ARBA" id="ARBA00038436"/>
    </source>
</evidence>
<name>A0A0B0IFX2_9BACI</name>
<feature type="transmembrane region" description="Helical" evidence="9">
    <location>
        <begin position="12"/>
        <end position="35"/>
    </location>
</feature>
<keyword evidence="6 9" id="KW-1133">Transmembrane helix</keyword>
<proteinExistence type="inferred from homology"/>
<dbReference type="InterPro" id="IPR055348">
    <property type="entry name" value="DctQ"/>
</dbReference>
<dbReference type="GO" id="GO:0022857">
    <property type="term" value="F:transmembrane transporter activity"/>
    <property type="evidence" value="ECO:0007669"/>
    <property type="project" value="TreeGrafter"/>
</dbReference>
<evidence type="ECO:0000256" key="2">
    <source>
        <dbReference type="ARBA" id="ARBA00022448"/>
    </source>
</evidence>
<feature type="transmembrane region" description="Helical" evidence="9">
    <location>
        <begin position="47"/>
        <end position="65"/>
    </location>
</feature>
<accession>A0A0B0IFX2</accession>
<dbReference type="AlphaFoldDB" id="A0A0B0IFX2"/>
<gene>
    <name evidence="11" type="ORF">LQ50_18070</name>
</gene>
<evidence type="ECO:0000256" key="9">
    <source>
        <dbReference type="SAM" id="Phobius"/>
    </source>
</evidence>
<dbReference type="RefSeq" id="WP_034631566.1">
    <property type="nucleotide sequence ID" value="NZ_JRJU01000026.1"/>
</dbReference>
<dbReference type="Pfam" id="PF04290">
    <property type="entry name" value="DctQ"/>
    <property type="match status" value="1"/>
</dbReference>
<keyword evidence="2" id="KW-0813">Transport</keyword>
<dbReference type="Proteomes" id="UP000030832">
    <property type="component" value="Unassembled WGS sequence"/>
</dbReference>
<protein>
    <submittedName>
        <fullName evidence="11">C4-dicarboxylate ABC transporter permease</fullName>
    </submittedName>
</protein>
<evidence type="ECO:0000313" key="12">
    <source>
        <dbReference type="Proteomes" id="UP000030832"/>
    </source>
</evidence>
<evidence type="ECO:0000313" key="11">
    <source>
        <dbReference type="EMBL" id="KHF38944.1"/>
    </source>
</evidence>
<evidence type="ECO:0000256" key="6">
    <source>
        <dbReference type="ARBA" id="ARBA00022989"/>
    </source>
</evidence>
<evidence type="ECO:0000256" key="4">
    <source>
        <dbReference type="ARBA" id="ARBA00022519"/>
    </source>
</evidence>